<evidence type="ECO:0000313" key="2">
    <source>
        <dbReference type="Proteomes" id="UP001428341"/>
    </source>
</evidence>
<dbReference type="AlphaFoldDB" id="A0AAP0ML14"/>
<proteinExistence type="predicted"/>
<dbReference type="EMBL" id="JBCGBO010000003">
    <property type="protein sequence ID" value="KAK9215434.1"/>
    <property type="molecule type" value="Genomic_DNA"/>
</dbReference>
<gene>
    <name evidence="1" type="ORF">WN944_007439</name>
</gene>
<reference evidence="1 2" key="1">
    <citation type="submission" date="2024-05" db="EMBL/GenBank/DDBJ databases">
        <title>Haplotype-resolved chromosome-level genome assembly of Huyou (Citrus changshanensis).</title>
        <authorList>
            <person name="Miao C."/>
            <person name="Chen W."/>
            <person name="Wu Y."/>
            <person name="Wang L."/>
            <person name="Zhao S."/>
            <person name="Grierson D."/>
            <person name="Xu C."/>
            <person name="Chen K."/>
        </authorList>
    </citation>
    <scope>NUCLEOTIDE SEQUENCE [LARGE SCALE GENOMIC DNA]</scope>
    <source>
        <strain evidence="1">01-14</strain>
        <tissue evidence="1">Leaf</tissue>
    </source>
</reference>
<evidence type="ECO:0000313" key="1">
    <source>
        <dbReference type="EMBL" id="KAK9215434.1"/>
    </source>
</evidence>
<keyword evidence="2" id="KW-1185">Reference proteome</keyword>
<sequence length="101" mass="11286">MLPKMSRQLVGKDATRWWQSPNNVLMRCSEIEEGSLITSSLISNSGASITSYDSNDQLQNDKRYSPDPVTLRVIFSSLVAACGSYVYGHAVSVYNYIYIII</sequence>
<comment type="caution">
    <text evidence="1">The sequence shown here is derived from an EMBL/GenBank/DDBJ whole genome shotgun (WGS) entry which is preliminary data.</text>
</comment>
<protein>
    <submittedName>
        <fullName evidence="1">Uncharacterized protein</fullName>
    </submittedName>
</protein>
<name>A0AAP0ML14_9ROSI</name>
<organism evidence="1 2">
    <name type="scientific">Citrus x changshan-huyou</name>
    <dbReference type="NCBI Taxonomy" id="2935761"/>
    <lineage>
        <taxon>Eukaryota</taxon>
        <taxon>Viridiplantae</taxon>
        <taxon>Streptophyta</taxon>
        <taxon>Embryophyta</taxon>
        <taxon>Tracheophyta</taxon>
        <taxon>Spermatophyta</taxon>
        <taxon>Magnoliopsida</taxon>
        <taxon>eudicotyledons</taxon>
        <taxon>Gunneridae</taxon>
        <taxon>Pentapetalae</taxon>
        <taxon>rosids</taxon>
        <taxon>malvids</taxon>
        <taxon>Sapindales</taxon>
        <taxon>Rutaceae</taxon>
        <taxon>Aurantioideae</taxon>
        <taxon>Citrus</taxon>
    </lineage>
</organism>
<accession>A0AAP0ML14</accession>
<dbReference type="Proteomes" id="UP001428341">
    <property type="component" value="Unassembled WGS sequence"/>
</dbReference>